<accession>A0A9D4G856</accession>
<organism evidence="1 2">
    <name type="scientific">Dreissena polymorpha</name>
    <name type="common">Zebra mussel</name>
    <name type="synonym">Mytilus polymorpha</name>
    <dbReference type="NCBI Taxonomy" id="45954"/>
    <lineage>
        <taxon>Eukaryota</taxon>
        <taxon>Metazoa</taxon>
        <taxon>Spiralia</taxon>
        <taxon>Lophotrochozoa</taxon>
        <taxon>Mollusca</taxon>
        <taxon>Bivalvia</taxon>
        <taxon>Autobranchia</taxon>
        <taxon>Heteroconchia</taxon>
        <taxon>Euheterodonta</taxon>
        <taxon>Imparidentia</taxon>
        <taxon>Neoheterodontei</taxon>
        <taxon>Myida</taxon>
        <taxon>Dreissenoidea</taxon>
        <taxon>Dreissenidae</taxon>
        <taxon>Dreissena</taxon>
    </lineage>
</organism>
<keyword evidence="2" id="KW-1185">Reference proteome</keyword>
<name>A0A9D4G856_DREPO</name>
<dbReference type="EMBL" id="JAIWYP010000006">
    <property type="protein sequence ID" value="KAH3810508.1"/>
    <property type="molecule type" value="Genomic_DNA"/>
</dbReference>
<gene>
    <name evidence="1" type="ORF">DPMN_138903</name>
</gene>
<evidence type="ECO:0000313" key="1">
    <source>
        <dbReference type="EMBL" id="KAH3810508.1"/>
    </source>
</evidence>
<protein>
    <submittedName>
        <fullName evidence="1">Uncharacterized protein</fullName>
    </submittedName>
</protein>
<proteinExistence type="predicted"/>
<reference evidence="1" key="2">
    <citation type="submission" date="2020-11" db="EMBL/GenBank/DDBJ databases">
        <authorList>
            <person name="McCartney M.A."/>
            <person name="Auch B."/>
            <person name="Kono T."/>
            <person name="Mallez S."/>
            <person name="Becker A."/>
            <person name="Gohl D.M."/>
            <person name="Silverstein K.A.T."/>
            <person name="Koren S."/>
            <person name="Bechman K.B."/>
            <person name="Herman A."/>
            <person name="Abrahante J.E."/>
            <person name="Garbe J."/>
        </authorList>
    </citation>
    <scope>NUCLEOTIDE SEQUENCE</scope>
    <source>
        <strain evidence="1">Duluth1</strain>
        <tissue evidence="1">Whole animal</tissue>
    </source>
</reference>
<comment type="caution">
    <text evidence="1">The sequence shown here is derived from an EMBL/GenBank/DDBJ whole genome shotgun (WGS) entry which is preliminary data.</text>
</comment>
<evidence type="ECO:0000313" key="2">
    <source>
        <dbReference type="Proteomes" id="UP000828390"/>
    </source>
</evidence>
<dbReference type="Proteomes" id="UP000828390">
    <property type="component" value="Unassembled WGS sequence"/>
</dbReference>
<sequence length="51" mass="5872">MGDEMTTEDKLMLMKCQLLLQKKTLVENSILIAKAKLPKSNRKFAKNIHLN</sequence>
<dbReference type="AlphaFoldDB" id="A0A9D4G856"/>
<reference evidence="1" key="1">
    <citation type="journal article" date="2019" name="bioRxiv">
        <title>The Genome of the Zebra Mussel, Dreissena polymorpha: A Resource for Invasive Species Research.</title>
        <authorList>
            <person name="McCartney M.A."/>
            <person name="Auch B."/>
            <person name="Kono T."/>
            <person name="Mallez S."/>
            <person name="Zhang Y."/>
            <person name="Obille A."/>
            <person name="Becker A."/>
            <person name="Abrahante J.E."/>
            <person name="Garbe J."/>
            <person name="Badalamenti J.P."/>
            <person name="Herman A."/>
            <person name="Mangelson H."/>
            <person name="Liachko I."/>
            <person name="Sullivan S."/>
            <person name="Sone E.D."/>
            <person name="Koren S."/>
            <person name="Silverstein K.A.T."/>
            <person name="Beckman K.B."/>
            <person name="Gohl D.M."/>
        </authorList>
    </citation>
    <scope>NUCLEOTIDE SEQUENCE</scope>
    <source>
        <strain evidence="1">Duluth1</strain>
        <tissue evidence="1">Whole animal</tissue>
    </source>
</reference>